<dbReference type="Proteomes" id="UP001144323">
    <property type="component" value="Unassembled WGS sequence"/>
</dbReference>
<dbReference type="EMBL" id="BSEC01000001">
    <property type="protein sequence ID" value="GLI91416.1"/>
    <property type="molecule type" value="Genomic_DNA"/>
</dbReference>
<reference evidence="2" key="1">
    <citation type="journal article" date="2023" name="Int. J. Syst. Evol. Microbiol.">
        <title>Methylocystis iwaonis sp. nov., a type II methane-oxidizing bacterium from surface soil of a rice paddy field in Japan, and emended description of the genus Methylocystis (ex Whittenbury et al. 1970) Bowman et al. 1993.</title>
        <authorList>
            <person name="Kaise H."/>
            <person name="Sawadogo J.B."/>
            <person name="Alam M.S."/>
            <person name="Ueno C."/>
            <person name="Dianou D."/>
            <person name="Shinjo R."/>
            <person name="Asakawa S."/>
        </authorList>
    </citation>
    <scope>NUCLEOTIDE SEQUENCE</scope>
    <source>
        <strain evidence="2">LMG27198</strain>
    </source>
</reference>
<gene>
    <name evidence="2" type="ORF">LMG27198_04080</name>
</gene>
<keyword evidence="3" id="KW-1185">Reference proteome</keyword>
<evidence type="ECO:0000256" key="1">
    <source>
        <dbReference type="SAM" id="Phobius"/>
    </source>
</evidence>
<name>A0A9W6LQJ0_9HYPH</name>
<feature type="transmembrane region" description="Helical" evidence="1">
    <location>
        <begin position="6"/>
        <end position="27"/>
    </location>
</feature>
<comment type="caution">
    <text evidence="2">The sequence shown here is derived from an EMBL/GenBank/DDBJ whole genome shotgun (WGS) entry which is preliminary data.</text>
</comment>
<keyword evidence="1" id="KW-0812">Transmembrane</keyword>
<keyword evidence="1" id="KW-0472">Membrane</keyword>
<keyword evidence="1" id="KW-1133">Transmembrane helix</keyword>
<evidence type="ECO:0000313" key="3">
    <source>
        <dbReference type="Proteomes" id="UP001144323"/>
    </source>
</evidence>
<dbReference type="AlphaFoldDB" id="A0A9W6LQJ0"/>
<proteinExistence type="predicted"/>
<accession>A0A9W6LQJ0</accession>
<dbReference type="RefSeq" id="WP_281800052.1">
    <property type="nucleotide sequence ID" value="NZ_BSEC01000001.1"/>
</dbReference>
<organism evidence="2 3">
    <name type="scientific">Methylocystis echinoides</name>
    <dbReference type="NCBI Taxonomy" id="29468"/>
    <lineage>
        <taxon>Bacteria</taxon>
        <taxon>Pseudomonadati</taxon>
        <taxon>Pseudomonadota</taxon>
        <taxon>Alphaproteobacteria</taxon>
        <taxon>Hyphomicrobiales</taxon>
        <taxon>Methylocystaceae</taxon>
        <taxon>Methylocystis</taxon>
    </lineage>
</organism>
<sequence>MIRPQVANAVLMSILFATLAGGAILMITGAPELRRHVAAAVRSCELSAQAVFEARAR</sequence>
<protein>
    <submittedName>
        <fullName evidence="2">Uncharacterized protein</fullName>
    </submittedName>
</protein>
<evidence type="ECO:0000313" key="2">
    <source>
        <dbReference type="EMBL" id="GLI91416.1"/>
    </source>
</evidence>